<accession>A0A0N0LSG7</accession>
<name>A0A0N0LSG7_9HELI</name>
<comment type="caution">
    <text evidence="1">The sequence shown here is derived from an EMBL/GenBank/DDBJ whole genome shotgun (WGS) entry which is preliminary data.</text>
</comment>
<gene>
    <name evidence="1" type="ORF">HPU229334_00345</name>
</gene>
<organism evidence="1 2">
    <name type="scientific">Helicobacter pullorum</name>
    <dbReference type="NCBI Taxonomy" id="35818"/>
    <lineage>
        <taxon>Bacteria</taxon>
        <taxon>Pseudomonadati</taxon>
        <taxon>Campylobacterota</taxon>
        <taxon>Epsilonproteobacteria</taxon>
        <taxon>Campylobacterales</taxon>
        <taxon>Helicobacteraceae</taxon>
        <taxon>Helicobacter</taxon>
    </lineage>
</organism>
<evidence type="ECO:0000313" key="2">
    <source>
        <dbReference type="Proteomes" id="UP000037997"/>
    </source>
</evidence>
<dbReference type="AlphaFoldDB" id="A0A0N0LSG7"/>
<dbReference type="PATRIC" id="fig|35818.11.peg.67"/>
<dbReference type="RefSeq" id="WP_054198706.1">
    <property type="nucleotide sequence ID" value="NZ_JNOC01000103.1"/>
</dbReference>
<proteinExistence type="predicted"/>
<evidence type="ECO:0000313" key="1">
    <source>
        <dbReference type="EMBL" id="KPH54741.1"/>
    </source>
</evidence>
<dbReference type="Proteomes" id="UP000037997">
    <property type="component" value="Unassembled WGS sequence"/>
</dbReference>
<dbReference type="EMBL" id="JNOC01000103">
    <property type="protein sequence ID" value="KPH54741.1"/>
    <property type="molecule type" value="Genomic_DNA"/>
</dbReference>
<protein>
    <submittedName>
        <fullName evidence="1">Uncharacterized protein</fullName>
    </submittedName>
</protein>
<sequence>MGNRCVILNKDKTKGIYQHWNGGRDSIEPLLKVAKEEYELNKDSFDFEPFNAVLEVSEKVFEGDVLDLNSIKSFDVGDNGVYIVDNKFKIVGREDFSGEEQDSHNPKRMELYISLSYHLGSVKTESIMEKIDKYKRTENE</sequence>
<reference evidence="1 2" key="1">
    <citation type="submission" date="2014-06" db="EMBL/GenBank/DDBJ databases">
        <title>Helicobacter pullorum isolates in fresh chicken meat - phenotypic and genotypic features.</title>
        <authorList>
            <person name="Borges V."/>
            <person name="Santos A."/>
            <person name="Correia C.B."/>
            <person name="Saraiva M."/>
            <person name="Menard A."/>
            <person name="Vieira L."/>
            <person name="Sampaio D.A."/>
            <person name="Gomes J.P."/>
            <person name="Oleastro M."/>
        </authorList>
    </citation>
    <scope>NUCLEOTIDE SEQUENCE [LARGE SCALE GENOMIC DNA]</scope>
    <source>
        <strain evidence="1 2">229334/12</strain>
    </source>
</reference>